<feature type="domain" description="1-deoxy-D-xylulose 5-phosphate reductoisomerase C-terminal" evidence="11">
    <location>
        <begin position="143"/>
        <end position="226"/>
    </location>
</feature>
<comment type="caution">
    <text evidence="9">Lacks conserved residue(s) required for the propagation of feature annotation.</text>
</comment>
<dbReference type="PANTHER" id="PTHR30525">
    <property type="entry name" value="1-DEOXY-D-XYLULOSE 5-PHOSPHATE REDUCTOISOMERASE"/>
    <property type="match status" value="1"/>
</dbReference>
<feature type="binding site" evidence="9">
    <location>
        <position position="12"/>
    </location>
    <ligand>
        <name>NADPH</name>
        <dbReference type="ChEBI" id="CHEBI:57783"/>
    </ligand>
</feature>
<comment type="function">
    <text evidence="9">Catalyzes the NADPH-dependent rearrangement and reduction of 1-deoxy-D-xylulose-5-phosphate (DXP) to 2-C-methyl-D-erythritol 4-phosphate (MEP).</text>
</comment>
<reference evidence="14" key="1">
    <citation type="submission" date="2016-03" db="EMBL/GenBank/DDBJ databases">
        <title>Culture-independent genomics supports pathogen discovery for uncultivable bacteria within the genus Chlamydia.</title>
        <authorList>
            <person name="Taylor-Brown A."/>
            <person name="Bachmann N.L."/>
            <person name="Borel N."/>
            <person name="Polkinghorne A."/>
        </authorList>
    </citation>
    <scope>NUCLEOTIDE SEQUENCE [LARGE SCALE GENOMIC DNA]</scope>
    <source>
        <strain evidence="14">2742-308</strain>
    </source>
</reference>
<feature type="domain" description="1-deoxy-D-xylulose 5-phosphate reductoisomerase N-terminal" evidence="10">
    <location>
        <begin position="4"/>
        <end position="129"/>
    </location>
</feature>
<feature type="binding site" evidence="9">
    <location>
        <position position="121"/>
    </location>
    <ligand>
        <name>NADPH</name>
        <dbReference type="ChEBI" id="CHEBI:57783"/>
    </ligand>
</feature>
<dbReference type="Pfam" id="PF08436">
    <property type="entry name" value="DXP_redisom_C"/>
    <property type="match status" value="1"/>
</dbReference>
<evidence type="ECO:0000256" key="1">
    <source>
        <dbReference type="ARBA" id="ARBA00005094"/>
    </source>
</evidence>
<dbReference type="PANTHER" id="PTHR30525:SF0">
    <property type="entry name" value="1-DEOXY-D-XYLULOSE 5-PHOSPHATE REDUCTOISOMERASE, CHLOROPLASTIC"/>
    <property type="match status" value="1"/>
</dbReference>
<feature type="binding site" evidence="9">
    <location>
        <position position="148"/>
    </location>
    <ligand>
        <name>1-deoxy-D-xylulose 5-phosphate</name>
        <dbReference type="ChEBI" id="CHEBI:57792"/>
    </ligand>
</feature>
<evidence type="ECO:0000256" key="2">
    <source>
        <dbReference type="ARBA" id="ARBA00006825"/>
    </source>
</evidence>
<dbReference type="AlphaFoldDB" id="A0A1A9HWL8"/>
<dbReference type="InterPro" id="IPR003821">
    <property type="entry name" value="DXP_reductoisomerase"/>
</dbReference>
<dbReference type="HAMAP" id="MF_00183">
    <property type="entry name" value="DXP_reductoisom"/>
    <property type="match status" value="1"/>
</dbReference>
<feature type="domain" description="DXP reductoisomerase C-terminal" evidence="12">
    <location>
        <begin position="260"/>
        <end position="374"/>
    </location>
</feature>
<protein>
    <recommendedName>
        <fullName evidence="9">1-deoxy-D-xylulose 5-phosphate reductoisomerase</fullName>
        <shortName evidence="9">DXP reductoisomerase</shortName>
        <ecNumber evidence="9">1.1.1.267</ecNumber>
    </recommendedName>
    <alternativeName>
        <fullName evidence="9">1-deoxyxylulose-5-phosphate reductoisomerase</fullName>
    </alternativeName>
    <alternativeName>
        <fullName evidence="9">2-C-methyl-D-erythritol 4-phosphate synthase</fullName>
    </alternativeName>
</protein>
<dbReference type="GO" id="GO:0070402">
    <property type="term" value="F:NADPH binding"/>
    <property type="evidence" value="ECO:0007669"/>
    <property type="project" value="InterPro"/>
</dbReference>
<evidence type="ECO:0000313" key="14">
    <source>
        <dbReference type="Proteomes" id="UP000078162"/>
    </source>
</evidence>
<proteinExistence type="inferred from homology"/>
<dbReference type="GO" id="GO:0030145">
    <property type="term" value="F:manganese ion binding"/>
    <property type="evidence" value="ECO:0007669"/>
    <property type="project" value="TreeGrafter"/>
</dbReference>
<dbReference type="GO" id="GO:0030604">
    <property type="term" value="F:1-deoxy-D-xylulose-5-phosphate reductoisomerase activity"/>
    <property type="evidence" value="ECO:0007669"/>
    <property type="project" value="UniProtKB-UniRule"/>
</dbReference>
<feature type="binding site" evidence="9">
    <location>
        <position position="149"/>
    </location>
    <ligand>
        <name>1-deoxy-D-xylulose 5-phosphate</name>
        <dbReference type="ChEBI" id="CHEBI:57792"/>
    </ligand>
</feature>
<dbReference type="EMBL" id="CP014639">
    <property type="protein sequence ID" value="ANH79087.1"/>
    <property type="molecule type" value="Genomic_DNA"/>
</dbReference>
<evidence type="ECO:0000313" key="13">
    <source>
        <dbReference type="EMBL" id="ANH79087.1"/>
    </source>
</evidence>
<dbReference type="STRING" id="1806891.Cs308_0917"/>
<name>A0A1A9HWL8_9CHLA</name>
<feature type="binding site" evidence="9">
    <location>
        <position position="218"/>
    </location>
    <ligand>
        <name>1-deoxy-D-xylulose 5-phosphate</name>
        <dbReference type="ChEBI" id="CHEBI:57792"/>
    </ligand>
</feature>
<gene>
    <name evidence="9" type="primary">dxr</name>
    <name evidence="13" type="ORF">Cs308_0917</name>
</gene>
<feature type="binding site" evidence="9">
    <location>
        <position position="11"/>
    </location>
    <ligand>
        <name>NADPH</name>
        <dbReference type="ChEBI" id="CHEBI:57783"/>
    </ligand>
</feature>
<keyword evidence="14" id="KW-1185">Reference proteome</keyword>
<feature type="binding site" evidence="9">
    <location>
        <position position="215"/>
    </location>
    <ligand>
        <name>1-deoxy-D-xylulose 5-phosphate</name>
        <dbReference type="ChEBI" id="CHEBI:57792"/>
    </ligand>
</feature>
<keyword evidence="6 9" id="KW-0464">Manganese</keyword>
<evidence type="ECO:0000256" key="4">
    <source>
        <dbReference type="ARBA" id="ARBA00022857"/>
    </source>
</evidence>
<evidence type="ECO:0000256" key="7">
    <source>
        <dbReference type="ARBA" id="ARBA00023229"/>
    </source>
</evidence>
<keyword evidence="5 9" id="KW-0560">Oxidoreductase</keyword>
<keyword evidence="3 9" id="KW-0479">Metal-binding</keyword>
<dbReference type="InterPro" id="IPR036291">
    <property type="entry name" value="NAD(P)-bd_dom_sf"/>
</dbReference>
<sequence>MKYLSVLGSTGSIGQQTLEVVRRYPSWFKIIALAAYGNNQEVFFQQVEEFSPEVAVVYREDVYSEGCKRFPKIQFFLGDEGLLVATTIESVDTVVAASLGIKALPAIIEAIKKKKIIALANKEILVCAGEIVARYVKEYNGKILPIDSEHNALYQCLEGRDLKTIKRLILTASGGPFLYKSSTELAYVTIQDVLKHPTWRMGPKITVDCSTLVNKGFEIIEAHWLFGLQDVKIDAVIHPQSLIHGLVEFLDGNVISIMYPPKMLFPIQYALTMPERLPAPQEGIDFSINQTLEFFPIDEQRFPGVCLAHQVLRDGGSSGSFFNAANEVLVERFLKGAISWCEILQKLTTLMEGHKVYASSSIEDVLAVDDEARALAQEI</sequence>
<feature type="binding site" evidence="9">
    <location>
        <position position="39"/>
    </location>
    <ligand>
        <name>NADPH</name>
        <dbReference type="ChEBI" id="CHEBI:57783"/>
    </ligand>
</feature>
<feature type="binding site" evidence="9">
    <location>
        <position position="218"/>
    </location>
    <ligand>
        <name>Mn(2+)</name>
        <dbReference type="ChEBI" id="CHEBI:29035"/>
    </ligand>
</feature>
<evidence type="ECO:0000256" key="5">
    <source>
        <dbReference type="ARBA" id="ARBA00023002"/>
    </source>
</evidence>
<dbReference type="Pfam" id="PF13288">
    <property type="entry name" value="DXPR_C"/>
    <property type="match status" value="1"/>
</dbReference>
<dbReference type="InterPro" id="IPR026877">
    <property type="entry name" value="DXPR_C"/>
</dbReference>
<keyword evidence="9" id="KW-0460">Magnesium</keyword>
<dbReference type="KEGG" id="csaz:Cs308_0917"/>
<feature type="binding site" evidence="9">
    <location>
        <position position="123"/>
    </location>
    <ligand>
        <name>NADPH</name>
        <dbReference type="ChEBI" id="CHEBI:57783"/>
    </ligand>
</feature>
<dbReference type="SUPFAM" id="SSF55347">
    <property type="entry name" value="Glyceraldehyde-3-phosphate dehydrogenase-like, C-terminal domain"/>
    <property type="match status" value="1"/>
</dbReference>
<dbReference type="Gene3D" id="1.10.1740.10">
    <property type="match status" value="1"/>
</dbReference>
<feature type="binding site" evidence="9">
    <location>
        <position position="122"/>
    </location>
    <ligand>
        <name>1-deoxy-D-xylulose 5-phosphate</name>
        <dbReference type="ChEBI" id="CHEBI:57792"/>
    </ligand>
</feature>
<comment type="pathway">
    <text evidence="1 9">Isoprenoid biosynthesis; isopentenyl diphosphate biosynthesis via DXP pathway; isopentenyl diphosphate from 1-deoxy-D-xylulose 5-phosphate: step 1/6.</text>
</comment>
<evidence type="ECO:0000256" key="3">
    <source>
        <dbReference type="ARBA" id="ARBA00022723"/>
    </source>
</evidence>
<feature type="binding site" evidence="9">
    <location>
        <position position="13"/>
    </location>
    <ligand>
        <name>NADPH</name>
        <dbReference type="ChEBI" id="CHEBI:57783"/>
    </ligand>
</feature>
<evidence type="ECO:0000259" key="10">
    <source>
        <dbReference type="Pfam" id="PF02670"/>
    </source>
</evidence>
<organism evidence="13 14">
    <name type="scientific">Candidatus Chlamydia sanziniae</name>
    <dbReference type="NCBI Taxonomy" id="1806891"/>
    <lineage>
        <taxon>Bacteria</taxon>
        <taxon>Pseudomonadati</taxon>
        <taxon>Chlamydiota</taxon>
        <taxon>Chlamydiia</taxon>
        <taxon>Chlamydiales</taxon>
        <taxon>Chlamydiaceae</taxon>
        <taxon>Chlamydia/Chlamydophila group</taxon>
        <taxon>Chlamydia</taxon>
    </lineage>
</organism>
<evidence type="ECO:0000259" key="11">
    <source>
        <dbReference type="Pfam" id="PF08436"/>
    </source>
</evidence>
<keyword evidence="4 9" id="KW-0521">NADP</keyword>
<dbReference type="FunFam" id="3.40.50.720:FF:000045">
    <property type="entry name" value="1-deoxy-D-xylulose 5-phosphate reductoisomerase"/>
    <property type="match status" value="1"/>
</dbReference>
<dbReference type="RefSeq" id="WP_066483058.1">
    <property type="nucleotide sequence ID" value="NZ_CP014639.1"/>
</dbReference>
<dbReference type="SUPFAM" id="SSF51735">
    <property type="entry name" value="NAD(P)-binding Rossmann-fold domains"/>
    <property type="match status" value="1"/>
</dbReference>
<dbReference type="Proteomes" id="UP000078162">
    <property type="component" value="Chromosome"/>
</dbReference>
<dbReference type="OrthoDB" id="9806546at2"/>
<dbReference type="InterPro" id="IPR013644">
    <property type="entry name" value="DXP_reductoisomerase_C"/>
</dbReference>
<comment type="cofactor">
    <cofactor evidence="9">
        <name>Mg(2+)</name>
        <dbReference type="ChEBI" id="CHEBI:18420"/>
    </cofactor>
    <cofactor evidence="9">
        <name>Mn(2+)</name>
        <dbReference type="ChEBI" id="CHEBI:29035"/>
    </cofactor>
</comment>
<evidence type="ECO:0000259" key="12">
    <source>
        <dbReference type="Pfam" id="PF13288"/>
    </source>
</evidence>
<feature type="binding site" evidence="9">
    <location>
        <position position="202"/>
    </location>
    <ligand>
        <name>NADPH</name>
        <dbReference type="ChEBI" id="CHEBI:57783"/>
    </ligand>
</feature>
<accession>A0A1A9HWL8</accession>
<keyword evidence="7 9" id="KW-0414">Isoprene biosynthesis</keyword>
<evidence type="ECO:0000256" key="9">
    <source>
        <dbReference type="HAMAP-Rule" id="MF_00183"/>
    </source>
</evidence>
<feature type="binding site" evidence="9">
    <location>
        <position position="214"/>
    </location>
    <ligand>
        <name>1-deoxy-D-xylulose 5-phosphate</name>
        <dbReference type="ChEBI" id="CHEBI:57792"/>
    </ligand>
</feature>
<dbReference type="InterPro" id="IPR036169">
    <property type="entry name" value="DXPR_C_sf"/>
</dbReference>
<dbReference type="SUPFAM" id="SSF69055">
    <property type="entry name" value="1-deoxy-D-xylulose-5-phosphate reductoisomerase, C-terminal domain"/>
    <property type="match status" value="1"/>
</dbReference>
<feature type="binding site" evidence="9">
    <location>
        <position position="173"/>
    </location>
    <ligand>
        <name>1-deoxy-D-xylulose 5-phosphate</name>
        <dbReference type="ChEBI" id="CHEBI:57792"/>
    </ligand>
</feature>
<evidence type="ECO:0000256" key="6">
    <source>
        <dbReference type="ARBA" id="ARBA00023211"/>
    </source>
</evidence>
<evidence type="ECO:0000256" key="8">
    <source>
        <dbReference type="ARBA" id="ARBA00048543"/>
    </source>
</evidence>
<dbReference type="GO" id="GO:0051484">
    <property type="term" value="P:isopentenyl diphosphate biosynthetic process, methylerythritol 4-phosphate pathway involved in terpenoid biosynthetic process"/>
    <property type="evidence" value="ECO:0007669"/>
    <property type="project" value="UniProtKB-ARBA"/>
</dbReference>
<dbReference type="Pfam" id="PF02670">
    <property type="entry name" value="DXP_reductoisom"/>
    <property type="match status" value="1"/>
</dbReference>
<dbReference type="EC" id="1.1.1.267" evidence="9"/>
<dbReference type="PIRSF" id="PIRSF006205">
    <property type="entry name" value="Dxp_reductismrs"/>
    <property type="match status" value="1"/>
</dbReference>
<feature type="binding site" evidence="9">
    <location>
        <position position="10"/>
    </location>
    <ligand>
        <name>NADPH</name>
        <dbReference type="ChEBI" id="CHEBI:57783"/>
    </ligand>
</feature>
<dbReference type="Gene3D" id="3.40.50.720">
    <property type="entry name" value="NAD(P)-binding Rossmann-like Domain"/>
    <property type="match status" value="1"/>
</dbReference>
<dbReference type="PATRIC" id="fig|1806891.3.peg.909"/>
<comment type="similarity">
    <text evidence="2 9">Belongs to the DXR family.</text>
</comment>
<feature type="binding site" evidence="9">
    <location>
        <position position="149"/>
    </location>
    <ligand>
        <name>Mn(2+)</name>
        <dbReference type="ChEBI" id="CHEBI:29035"/>
    </ligand>
</feature>
<comment type="catalytic activity">
    <reaction evidence="8">
        <text>2-C-methyl-D-erythritol 4-phosphate + NADP(+) = 1-deoxy-D-xylulose 5-phosphate + NADPH + H(+)</text>
        <dbReference type="Rhea" id="RHEA:13717"/>
        <dbReference type="ChEBI" id="CHEBI:15378"/>
        <dbReference type="ChEBI" id="CHEBI:57783"/>
        <dbReference type="ChEBI" id="CHEBI:57792"/>
        <dbReference type="ChEBI" id="CHEBI:58262"/>
        <dbReference type="ChEBI" id="CHEBI:58349"/>
        <dbReference type="EC" id="1.1.1.267"/>
    </reaction>
    <physiologicalReaction direction="right-to-left" evidence="8">
        <dbReference type="Rhea" id="RHEA:13719"/>
    </physiologicalReaction>
</comment>
<feature type="binding site" evidence="9">
    <location>
        <position position="147"/>
    </location>
    <ligand>
        <name>Mn(2+)</name>
        <dbReference type="ChEBI" id="CHEBI:29035"/>
    </ligand>
</feature>
<dbReference type="UniPathway" id="UPA00056">
    <property type="reaction ID" value="UER00092"/>
</dbReference>
<dbReference type="InterPro" id="IPR013512">
    <property type="entry name" value="DXP_reductoisomerase_N"/>
</dbReference>
<feature type="binding site" evidence="9">
    <location>
        <position position="196"/>
    </location>
    <ligand>
        <name>1-deoxy-D-xylulose 5-phosphate</name>
        <dbReference type="ChEBI" id="CHEBI:57792"/>
    </ligand>
</feature>
<dbReference type="NCBIfam" id="TIGR00243">
    <property type="entry name" value="Dxr"/>
    <property type="match status" value="1"/>
</dbReference>